<dbReference type="Gene3D" id="3.30.559.10">
    <property type="entry name" value="Chloramphenicol acetyltransferase-like domain"/>
    <property type="match status" value="1"/>
</dbReference>
<feature type="domain" description="Condensation" evidence="1">
    <location>
        <begin position="74"/>
        <end position="135"/>
    </location>
</feature>
<dbReference type="InterPro" id="IPR023213">
    <property type="entry name" value="CAT-like_dom_sf"/>
</dbReference>
<accession>A0ABU4SRJ8</accession>
<reference evidence="3" key="1">
    <citation type="journal article" date="2024" name="Toxins">
        <title>Genome Sequence Analysis of Native Xenorhabdus Strains Isolated from Entomopathogenic Nematodes in Argentina.</title>
        <authorList>
            <person name="Palma L."/>
            <person name="Frizzo L."/>
            <person name="Kaiser S."/>
            <person name="Berry C."/>
            <person name="Caballero P."/>
            <person name="Bode H.B."/>
            <person name="Del Valle E.E."/>
        </authorList>
    </citation>
    <scope>NUCLEOTIDE SEQUENCE [LARGE SCALE GENOMIC DNA]</scope>
    <source>
        <strain evidence="3">Reich</strain>
    </source>
</reference>
<keyword evidence="3" id="KW-1185">Reference proteome</keyword>
<dbReference type="PANTHER" id="PTHR45527">
    <property type="entry name" value="NONRIBOSOMAL PEPTIDE SYNTHETASE"/>
    <property type="match status" value="1"/>
</dbReference>
<name>A0ABU4SRJ8_9GAMM</name>
<evidence type="ECO:0000259" key="1">
    <source>
        <dbReference type="Pfam" id="PF00668"/>
    </source>
</evidence>
<evidence type="ECO:0000313" key="2">
    <source>
        <dbReference type="EMBL" id="MDX8001194.1"/>
    </source>
</evidence>
<dbReference type="Proteomes" id="UP001271640">
    <property type="component" value="Unassembled WGS sequence"/>
</dbReference>
<dbReference type="SUPFAM" id="SSF52777">
    <property type="entry name" value="CoA-dependent acyltransferases"/>
    <property type="match status" value="1"/>
</dbReference>
<dbReference type="Pfam" id="PF00668">
    <property type="entry name" value="Condensation"/>
    <property type="match status" value="1"/>
</dbReference>
<gene>
    <name evidence="2" type="ORF">FE394_18935</name>
</gene>
<comment type="caution">
    <text evidence="2">The sequence shown here is derived from an EMBL/GenBank/DDBJ whole genome shotgun (WGS) entry which is preliminary data.</text>
</comment>
<dbReference type="InterPro" id="IPR001242">
    <property type="entry name" value="Condensation_dom"/>
</dbReference>
<protein>
    <submittedName>
        <fullName evidence="2">Non-ribosomal peptide synthetase</fullName>
    </submittedName>
</protein>
<evidence type="ECO:0000313" key="3">
    <source>
        <dbReference type="Proteomes" id="UP001271640"/>
    </source>
</evidence>
<feature type="non-terminal residue" evidence="2">
    <location>
        <position position="1"/>
    </location>
</feature>
<dbReference type="RefSeq" id="WP_319927894.1">
    <property type="nucleotide sequence ID" value="NZ_VCDP01000173.1"/>
</dbReference>
<sequence>GWRLDVRSVFSAPVLTDMAQAIRANQGEAAFIVPPNRISDGCTALTPEMLPLVTLSQAEIDAIAGIVAGGAANVQDIYPLAPLQEGILFHHRLQEQGDAYLLHHVIAFDTRERLDAFTAALQTVIDRHDILRTAVCWQG</sequence>
<proteinExistence type="predicted"/>
<dbReference type="EMBL" id="VCDP01000173">
    <property type="protein sequence ID" value="MDX8001194.1"/>
    <property type="molecule type" value="Genomic_DNA"/>
</dbReference>
<feature type="non-terminal residue" evidence="2">
    <location>
        <position position="139"/>
    </location>
</feature>
<dbReference type="PANTHER" id="PTHR45527:SF1">
    <property type="entry name" value="FATTY ACID SYNTHASE"/>
    <property type="match status" value="1"/>
</dbReference>
<organism evidence="2 3">
    <name type="scientific">Xenorhabdus littoralis</name>
    <dbReference type="NCBI Taxonomy" id="2582835"/>
    <lineage>
        <taxon>Bacteria</taxon>
        <taxon>Pseudomonadati</taxon>
        <taxon>Pseudomonadota</taxon>
        <taxon>Gammaproteobacteria</taxon>
        <taxon>Enterobacterales</taxon>
        <taxon>Morganellaceae</taxon>
        <taxon>Xenorhabdus</taxon>
    </lineage>
</organism>